<dbReference type="PROSITE" id="PS51257">
    <property type="entry name" value="PROKAR_LIPOPROTEIN"/>
    <property type="match status" value="1"/>
</dbReference>
<accession>A0ABM8UWA6</accession>
<gene>
    <name evidence="1" type="ORF">DYBT9623_04530</name>
</gene>
<proteinExistence type="predicted"/>
<name>A0ABM8UWA6_9BACT</name>
<keyword evidence="2" id="KW-1185">Reference proteome</keyword>
<sequence>MKQLITLVLLCFLASCKKDKIDPHEAILGKWELVYHGNGEPIPINSRSYLEFLPDSVLLTHDYNPNITMKHKYWIDSLLHIGSAYYSYEFHADTLELNIEYATSIFSLSKYKRIQ</sequence>
<evidence type="ECO:0000313" key="1">
    <source>
        <dbReference type="EMBL" id="CAG5072999.1"/>
    </source>
</evidence>
<dbReference type="RefSeq" id="WP_215235795.1">
    <property type="nucleotide sequence ID" value="NZ_CAJRAU010000007.1"/>
</dbReference>
<organism evidence="1 2">
    <name type="scientific">Dyadobacter linearis</name>
    <dbReference type="NCBI Taxonomy" id="2823330"/>
    <lineage>
        <taxon>Bacteria</taxon>
        <taxon>Pseudomonadati</taxon>
        <taxon>Bacteroidota</taxon>
        <taxon>Cytophagia</taxon>
        <taxon>Cytophagales</taxon>
        <taxon>Spirosomataceae</taxon>
        <taxon>Dyadobacter</taxon>
    </lineage>
</organism>
<reference evidence="1 2" key="1">
    <citation type="submission" date="2021-04" db="EMBL/GenBank/DDBJ databases">
        <authorList>
            <person name="Rodrigo-Torres L."/>
            <person name="Arahal R. D."/>
            <person name="Lucena T."/>
        </authorList>
    </citation>
    <scope>NUCLEOTIDE SEQUENCE [LARGE SCALE GENOMIC DNA]</scope>
    <source>
        <strain evidence="1 2">CECT 9623</strain>
    </source>
</reference>
<comment type="caution">
    <text evidence="1">The sequence shown here is derived from an EMBL/GenBank/DDBJ whole genome shotgun (WGS) entry which is preliminary data.</text>
</comment>
<evidence type="ECO:0000313" key="2">
    <source>
        <dbReference type="Proteomes" id="UP000679725"/>
    </source>
</evidence>
<evidence type="ECO:0008006" key="3">
    <source>
        <dbReference type="Google" id="ProtNLM"/>
    </source>
</evidence>
<dbReference type="EMBL" id="CAJRAU010000007">
    <property type="protein sequence ID" value="CAG5072999.1"/>
    <property type="molecule type" value="Genomic_DNA"/>
</dbReference>
<dbReference type="Proteomes" id="UP000679725">
    <property type="component" value="Unassembled WGS sequence"/>
</dbReference>
<protein>
    <recommendedName>
        <fullName evidence="3">Lipocalin-like domain-containing protein</fullName>
    </recommendedName>
</protein>